<dbReference type="AlphaFoldDB" id="A0AAI8YGB7"/>
<feature type="chain" id="PRO_5042507278" evidence="1">
    <location>
        <begin position="22"/>
        <end position="51"/>
    </location>
</feature>
<comment type="caution">
    <text evidence="2">The sequence shown here is derived from an EMBL/GenBank/DDBJ whole genome shotgun (WGS) entry which is preliminary data.</text>
</comment>
<reference evidence="2" key="1">
    <citation type="submission" date="2023-10" db="EMBL/GenBank/DDBJ databases">
        <authorList>
            <person name="Hackl T."/>
        </authorList>
    </citation>
    <scope>NUCLEOTIDE SEQUENCE</scope>
</reference>
<feature type="signal peptide" evidence="1">
    <location>
        <begin position="1"/>
        <end position="21"/>
    </location>
</feature>
<evidence type="ECO:0000256" key="1">
    <source>
        <dbReference type="SAM" id="SignalP"/>
    </source>
</evidence>
<evidence type="ECO:0000313" key="2">
    <source>
        <dbReference type="EMBL" id="CAJ2503809.1"/>
    </source>
</evidence>
<accession>A0AAI8YGB7</accession>
<dbReference type="EMBL" id="CAUWAG010000006">
    <property type="protein sequence ID" value="CAJ2503809.1"/>
    <property type="molecule type" value="Genomic_DNA"/>
</dbReference>
<keyword evidence="1" id="KW-0732">Signal</keyword>
<name>A0AAI8YGB7_9PEZI</name>
<protein>
    <submittedName>
        <fullName evidence="2">Uu.00g112030.m01.CDS01</fullName>
    </submittedName>
</protein>
<sequence length="51" mass="5393">MSRIPMLLFCTVLTFEGIGIGAVSVESGGTGLVTSEEHRPPRGLSVSIVKY</sequence>
<keyword evidence="3" id="KW-1185">Reference proteome</keyword>
<dbReference type="Proteomes" id="UP001295740">
    <property type="component" value="Unassembled WGS sequence"/>
</dbReference>
<proteinExistence type="predicted"/>
<gene>
    <name evidence="2" type="ORF">KHLLAP_LOCUS4277</name>
</gene>
<evidence type="ECO:0000313" key="3">
    <source>
        <dbReference type="Proteomes" id="UP001295740"/>
    </source>
</evidence>
<organism evidence="2 3">
    <name type="scientific">Anthostomella pinea</name>
    <dbReference type="NCBI Taxonomy" id="933095"/>
    <lineage>
        <taxon>Eukaryota</taxon>
        <taxon>Fungi</taxon>
        <taxon>Dikarya</taxon>
        <taxon>Ascomycota</taxon>
        <taxon>Pezizomycotina</taxon>
        <taxon>Sordariomycetes</taxon>
        <taxon>Xylariomycetidae</taxon>
        <taxon>Xylariales</taxon>
        <taxon>Xylariaceae</taxon>
        <taxon>Anthostomella</taxon>
    </lineage>
</organism>